<feature type="transmembrane region" description="Helical" evidence="1">
    <location>
        <begin position="97"/>
        <end position="123"/>
    </location>
</feature>
<dbReference type="PANTHER" id="PTHR34220:SF7">
    <property type="entry name" value="SENSOR HISTIDINE KINASE YPDA"/>
    <property type="match status" value="1"/>
</dbReference>
<name>A0A5C6Q6X0_9GAMM</name>
<evidence type="ECO:0000313" key="3">
    <source>
        <dbReference type="EMBL" id="TWX64327.1"/>
    </source>
</evidence>
<dbReference type="InterPro" id="IPR010559">
    <property type="entry name" value="Sig_transdc_His_kin_internal"/>
</dbReference>
<dbReference type="AlphaFoldDB" id="A0A5C6Q6X0"/>
<keyword evidence="1" id="KW-0472">Membrane</keyword>
<keyword evidence="4" id="KW-1185">Reference proteome</keyword>
<evidence type="ECO:0000256" key="1">
    <source>
        <dbReference type="SAM" id="Phobius"/>
    </source>
</evidence>
<dbReference type="Proteomes" id="UP000321822">
    <property type="component" value="Unassembled WGS sequence"/>
</dbReference>
<dbReference type="InterPro" id="IPR036890">
    <property type="entry name" value="HATPase_C_sf"/>
</dbReference>
<dbReference type="GO" id="GO:0000155">
    <property type="term" value="F:phosphorelay sensor kinase activity"/>
    <property type="evidence" value="ECO:0007669"/>
    <property type="project" value="InterPro"/>
</dbReference>
<comment type="caution">
    <text evidence="3">The sequence shown here is derived from an EMBL/GenBank/DDBJ whole genome shotgun (WGS) entry which is preliminary data.</text>
</comment>
<dbReference type="GO" id="GO:0016020">
    <property type="term" value="C:membrane"/>
    <property type="evidence" value="ECO:0007669"/>
    <property type="project" value="InterPro"/>
</dbReference>
<dbReference type="Pfam" id="PF06580">
    <property type="entry name" value="His_kinase"/>
    <property type="match status" value="1"/>
</dbReference>
<dbReference type="EMBL" id="VOLT01000014">
    <property type="protein sequence ID" value="TWX64327.1"/>
    <property type="molecule type" value="Genomic_DNA"/>
</dbReference>
<dbReference type="PANTHER" id="PTHR34220">
    <property type="entry name" value="SENSOR HISTIDINE KINASE YPDA"/>
    <property type="match status" value="1"/>
</dbReference>
<sequence length="377" mass="43426">MNSILSYLTGVFGVYKRWCTWQRIFYLTITGSLSGLMIVQTEIADALIRGEVGLTWQPWVATYSSVIGFTIVSPFLIYCCELWPFGKAHVIKTTIKLALLYVPITFCFITAMLILRNIAHLLIDGTLFDGWDLIDRYIYEFPKAIAIYLIFIFITYTKIYYDNSQKEQLNAANLQNELQTIRMQTLRSQLQPHFLFNTLNLISSTVYQDADKADSIITRLGDLLRYSLATEQKPFVTFKEELQAMQSYLEISQLRFGERMELEISVEPSTELLMIPAMLLQPLLENAVKYGIEPSNETGKITLESDLIEGLLQIKITNPWHQRRQQQESFGIGLQNTKDRLKLLYQEQATVTLDNNNTDQVTLTIILPAQHMEQTNE</sequence>
<organism evidence="3 4">
    <name type="scientific">Colwellia demingiae</name>
    <dbReference type="NCBI Taxonomy" id="89401"/>
    <lineage>
        <taxon>Bacteria</taxon>
        <taxon>Pseudomonadati</taxon>
        <taxon>Pseudomonadota</taxon>
        <taxon>Gammaproteobacteria</taxon>
        <taxon>Alteromonadales</taxon>
        <taxon>Colwelliaceae</taxon>
        <taxon>Colwellia</taxon>
    </lineage>
</organism>
<keyword evidence="1" id="KW-1133">Transmembrane helix</keyword>
<dbReference type="Gene3D" id="3.30.565.10">
    <property type="entry name" value="Histidine kinase-like ATPase, C-terminal domain"/>
    <property type="match status" value="1"/>
</dbReference>
<keyword evidence="3" id="KW-0418">Kinase</keyword>
<reference evidence="3 4" key="1">
    <citation type="submission" date="2019-07" db="EMBL/GenBank/DDBJ databases">
        <title>Genomes of sea-ice associated Colwellia species.</title>
        <authorList>
            <person name="Bowman J.P."/>
        </authorList>
    </citation>
    <scope>NUCLEOTIDE SEQUENCE [LARGE SCALE GENOMIC DNA]</scope>
    <source>
        <strain evidence="3 4">ACAM 459</strain>
    </source>
</reference>
<feature type="transmembrane region" description="Helical" evidence="1">
    <location>
        <begin position="24"/>
        <end position="43"/>
    </location>
</feature>
<dbReference type="InterPro" id="IPR050640">
    <property type="entry name" value="Bact_2-comp_sensor_kinase"/>
</dbReference>
<dbReference type="RefSeq" id="WP_146791275.1">
    <property type="nucleotide sequence ID" value="NZ_VOLT01000014.1"/>
</dbReference>
<dbReference type="OrthoDB" id="2514702at2"/>
<feature type="transmembrane region" description="Helical" evidence="1">
    <location>
        <begin position="63"/>
        <end position="85"/>
    </location>
</feature>
<proteinExistence type="predicted"/>
<evidence type="ECO:0000313" key="4">
    <source>
        <dbReference type="Proteomes" id="UP000321822"/>
    </source>
</evidence>
<evidence type="ECO:0000259" key="2">
    <source>
        <dbReference type="Pfam" id="PF06580"/>
    </source>
</evidence>
<feature type="transmembrane region" description="Helical" evidence="1">
    <location>
        <begin position="143"/>
        <end position="161"/>
    </location>
</feature>
<gene>
    <name evidence="3" type="ORF">ESZ36_20345</name>
</gene>
<feature type="domain" description="Signal transduction histidine kinase internal region" evidence="2">
    <location>
        <begin position="182"/>
        <end position="259"/>
    </location>
</feature>
<protein>
    <submittedName>
        <fullName evidence="3">Sensor histidine kinase</fullName>
    </submittedName>
</protein>
<dbReference type="SUPFAM" id="SSF55874">
    <property type="entry name" value="ATPase domain of HSP90 chaperone/DNA topoisomerase II/histidine kinase"/>
    <property type="match status" value="1"/>
</dbReference>
<keyword evidence="3" id="KW-0808">Transferase</keyword>
<keyword evidence="1" id="KW-0812">Transmembrane</keyword>
<accession>A0A5C6Q6X0</accession>